<protein>
    <submittedName>
        <fullName evidence="1">Uncharacterized protein</fullName>
    </submittedName>
</protein>
<proteinExistence type="predicted"/>
<evidence type="ECO:0000313" key="2">
    <source>
        <dbReference type="Proteomes" id="UP000177579"/>
    </source>
</evidence>
<evidence type="ECO:0000313" key="1">
    <source>
        <dbReference type="EMBL" id="OGF41812.1"/>
    </source>
</evidence>
<dbReference type="Proteomes" id="UP000177579">
    <property type="component" value="Unassembled WGS sequence"/>
</dbReference>
<dbReference type="AlphaFoldDB" id="A0A1F5TS76"/>
<accession>A0A1F5TS76</accession>
<gene>
    <name evidence="1" type="ORF">A2531_05280</name>
</gene>
<reference evidence="1 2" key="1">
    <citation type="journal article" date="2016" name="Nat. Commun.">
        <title>Thousands of microbial genomes shed light on interconnected biogeochemical processes in an aquifer system.</title>
        <authorList>
            <person name="Anantharaman K."/>
            <person name="Brown C.T."/>
            <person name="Hug L.A."/>
            <person name="Sharon I."/>
            <person name="Castelle C.J."/>
            <person name="Probst A.J."/>
            <person name="Thomas B.C."/>
            <person name="Singh A."/>
            <person name="Wilkins M.J."/>
            <person name="Karaoz U."/>
            <person name="Brodie E.L."/>
            <person name="Williams K.H."/>
            <person name="Hubbard S.S."/>
            <person name="Banfield J.F."/>
        </authorList>
    </citation>
    <scope>NUCLEOTIDE SEQUENCE [LARGE SCALE GENOMIC DNA]</scope>
</reference>
<sequence>MDKKYHIKEHLYWLLWHKIPGFRNLSMDRQGEIVLEILEAEESLENIIFKSLELIGINKDLVALEAKKIVSDLENEGILLSGIFEGILMGAHKGLKFLEEEIDKMIKEKK</sequence>
<name>A0A1F5TS76_9BACT</name>
<organism evidence="1 2">
    <name type="scientific">Candidatus Falkowbacteria bacterium RIFOXYD2_FULL_34_120</name>
    <dbReference type="NCBI Taxonomy" id="1798007"/>
    <lineage>
        <taxon>Bacteria</taxon>
        <taxon>Candidatus Falkowiibacteriota</taxon>
    </lineage>
</organism>
<comment type="caution">
    <text evidence="1">The sequence shown here is derived from an EMBL/GenBank/DDBJ whole genome shotgun (WGS) entry which is preliminary data.</text>
</comment>
<dbReference type="EMBL" id="MFGO01000004">
    <property type="protein sequence ID" value="OGF41812.1"/>
    <property type="molecule type" value="Genomic_DNA"/>
</dbReference>